<dbReference type="KEGG" id="wct:WS74_0118"/>
<evidence type="ECO:0000313" key="2">
    <source>
        <dbReference type="EMBL" id="AIM62370.1"/>
    </source>
</evidence>
<dbReference type="STRING" id="759620.WS105_0118"/>
<reference evidence="3" key="2">
    <citation type="submission" date="2014-08" db="EMBL/GenBank/DDBJ databases">
        <title>Complete genome of Weissella ceti strain WS74 isolated from diseased rainbow trout in Brazil.</title>
        <authorList>
            <person name="Figueiredo H.C.P."/>
            <person name="Leal C.A.G."/>
            <person name="Pereira F.L."/>
            <person name="Soares S.C."/>
            <person name="Dorella F.A."/>
            <person name="Carvalho A.F."/>
            <person name="Azevedo V.A.C."/>
        </authorList>
    </citation>
    <scope>NUCLEOTIDE SEQUENCE [LARGE SCALE GENOMIC DNA]</scope>
    <source>
        <strain evidence="3">WS74</strain>
    </source>
</reference>
<name>A0A075TYS5_9LACO</name>
<dbReference type="Proteomes" id="UP000029079">
    <property type="component" value="Chromosome"/>
</dbReference>
<gene>
    <name evidence="2" type="ORF">WS74_0118</name>
</gene>
<dbReference type="InterPro" id="IPR019219">
    <property type="entry name" value="DUF2130"/>
</dbReference>
<sequence length="458" mass="52393">MMAKVKFHIQSQNELVLDQDAKIGDVIDLTEEQNIDTSVISANIQTMVEEQSKKDQDAWQKQQEIVAEERMKAALAKAQIEFEADLNKRAQEVESLHMKLDGLTESNEAALKTKLLEQEAAQQKAMNEQQQEITTLKAQLKEQALEKDAEKQQAIAASTQEVTELKGQLQIKDQEKELVKKEVEGKFALELEKANEQVEFYRDFKARQSTKDIGESLEQYAMDEFNKIRMTAFPNAYFEKDNEVSKASGSKGDFIFRDSIDGTEFISIMFDMKNEADATVAKKPNSAFFKELDKDRREKGTEYAVLVSMLEADSDYYNTGIVQVYEYEKMYVIRPQFFLQVIGILRNAALNSVGYKKDLEMMQEQNIDISNFEAELMAFKDNFGVTAKNFNGNLEKLDKNLDDSIKKLTTARDELRKAMKNLGVAETKIDKVDIKKLTKNNPTMAQKFEALKAEREDL</sequence>
<keyword evidence="3" id="KW-1185">Reference proteome</keyword>
<proteinExistence type="predicted"/>
<dbReference type="AlphaFoldDB" id="A0A075TYS5"/>
<accession>A0A075TYS5</accession>
<keyword evidence="1" id="KW-0175">Coiled coil</keyword>
<dbReference type="EMBL" id="CP009223">
    <property type="protein sequence ID" value="AIM62370.1"/>
    <property type="molecule type" value="Genomic_DNA"/>
</dbReference>
<evidence type="ECO:0000313" key="3">
    <source>
        <dbReference type="Proteomes" id="UP000029079"/>
    </source>
</evidence>
<protein>
    <recommendedName>
        <fullName evidence="4">DUF2130 domain-containing protein</fullName>
    </recommendedName>
</protein>
<evidence type="ECO:0008006" key="4">
    <source>
        <dbReference type="Google" id="ProtNLM"/>
    </source>
</evidence>
<organism evidence="2 3">
    <name type="scientific">Weissella ceti</name>
    <dbReference type="NCBI Taxonomy" id="759620"/>
    <lineage>
        <taxon>Bacteria</taxon>
        <taxon>Bacillati</taxon>
        <taxon>Bacillota</taxon>
        <taxon>Bacilli</taxon>
        <taxon>Lactobacillales</taxon>
        <taxon>Lactobacillaceae</taxon>
        <taxon>Weissella</taxon>
    </lineage>
</organism>
<feature type="coiled-coil region" evidence="1">
    <location>
        <begin position="362"/>
        <end position="428"/>
    </location>
</feature>
<evidence type="ECO:0000256" key="1">
    <source>
        <dbReference type="SAM" id="Coils"/>
    </source>
</evidence>
<feature type="coiled-coil region" evidence="1">
    <location>
        <begin position="112"/>
        <end position="157"/>
    </location>
</feature>
<reference evidence="2 3" key="1">
    <citation type="journal article" date="2014" name="Genome Announc.">
        <title>Complete Genome Sequences of Fish Pathogenic Weissella ceti Strains WS74 and WS105.</title>
        <authorList>
            <person name="Figueiredo H.C."/>
            <person name="Leal C.A."/>
            <person name="Dorella F.A."/>
            <person name="Carvalho A.F."/>
            <person name="Soares S.C."/>
            <person name="Pereira F.L."/>
            <person name="Azevedo V.A."/>
        </authorList>
    </citation>
    <scope>NUCLEOTIDE SEQUENCE [LARGE SCALE GENOMIC DNA]</scope>
    <source>
        <strain evidence="2 3">WS74</strain>
    </source>
</reference>
<dbReference type="KEGG" id="wce:WS08_0119"/>
<dbReference type="PIRSF" id="PIRSF005850">
    <property type="entry name" value="UCP005850"/>
    <property type="match status" value="1"/>
</dbReference>
<dbReference type="Pfam" id="PF09903">
    <property type="entry name" value="DUF2130"/>
    <property type="match status" value="1"/>
</dbReference>